<dbReference type="RefSeq" id="WP_394608699.1">
    <property type="nucleotide sequence ID" value="NZ_JBIHSN010000003.1"/>
</dbReference>
<proteinExistence type="predicted"/>
<protein>
    <recommendedName>
        <fullName evidence="3">Cthe-2314-like HEPN domain-containing protein</fullName>
    </recommendedName>
</protein>
<comment type="caution">
    <text evidence="1">The sequence shown here is derived from an EMBL/GenBank/DDBJ whole genome shotgun (WGS) entry which is preliminary data.</text>
</comment>
<accession>A0ABW7IZU1</accession>
<sequence length="298" mass="34936">MKLINFHPPKGSLIEFEISDAKYTELKNARQVLVKIFDAENLFDQLIESYLDAKTAMYESSIRLLADCSDHDYVKSYLYRSKLNRLFFNALNFSKLYLDKSFFSKNNTSLVKRLTKSDKLHELVSKYREVVSTKEYELGCQLRNYVQHDSLPVDSYTTGVRHDLESEVSFSVFHIPLNMKKLRKSSTIKNRLLGEFSESIDFHEVMDGYILALSKMHYYNRELLNETEKKAIQIINQNLSAFNEKLGVGSGHQIIDKKTREIEFSIGIEWFDVVNHLKSKNRRPIDFKRFTHSPYKRG</sequence>
<organism evidence="1 2">
    <name type="scientific">Vibrio rumoiensis</name>
    <dbReference type="NCBI Taxonomy" id="76258"/>
    <lineage>
        <taxon>Bacteria</taxon>
        <taxon>Pseudomonadati</taxon>
        <taxon>Pseudomonadota</taxon>
        <taxon>Gammaproteobacteria</taxon>
        <taxon>Vibrionales</taxon>
        <taxon>Vibrionaceae</taxon>
        <taxon>Vibrio</taxon>
    </lineage>
</organism>
<gene>
    <name evidence="1" type="ORF">ACGRQ9_17240</name>
</gene>
<keyword evidence="2" id="KW-1185">Reference proteome</keyword>
<reference evidence="1 2" key="1">
    <citation type="submission" date="2024-10" db="EMBL/GenBank/DDBJ databases">
        <authorList>
            <person name="Yibar A."/>
            <person name="Saticioglu I.B."/>
            <person name="Duman M."/>
            <person name="Ajmi N."/>
            <person name="Gurler F."/>
            <person name="Ay H."/>
            <person name="Onuk E."/>
            <person name="Guler S."/>
            <person name="Romalde J.L."/>
        </authorList>
    </citation>
    <scope>NUCLEOTIDE SEQUENCE [LARGE SCALE GENOMIC DNA]</scope>
    <source>
        <strain evidence="1 2">14-MA-B</strain>
    </source>
</reference>
<dbReference type="EMBL" id="JBIHSN010000003">
    <property type="protein sequence ID" value="MFH0267192.1"/>
    <property type="molecule type" value="Genomic_DNA"/>
</dbReference>
<evidence type="ECO:0000313" key="1">
    <source>
        <dbReference type="EMBL" id="MFH0267192.1"/>
    </source>
</evidence>
<dbReference type="Proteomes" id="UP001607151">
    <property type="component" value="Unassembled WGS sequence"/>
</dbReference>
<evidence type="ECO:0008006" key="3">
    <source>
        <dbReference type="Google" id="ProtNLM"/>
    </source>
</evidence>
<name>A0ABW7IZU1_9VIBR</name>
<evidence type="ECO:0000313" key="2">
    <source>
        <dbReference type="Proteomes" id="UP001607151"/>
    </source>
</evidence>